<name>A0A1H9PSN6_9ACTN</name>
<dbReference type="EMBL" id="FOGZ01000001">
    <property type="protein sequence ID" value="SER50825.1"/>
    <property type="molecule type" value="Genomic_DNA"/>
</dbReference>
<organism evidence="1 2">
    <name type="scientific">Propionibacterium cyclohexanicum</name>
    <dbReference type="NCBI Taxonomy" id="64702"/>
    <lineage>
        <taxon>Bacteria</taxon>
        <taxon>Bacillati</taxon>
        <taxon>Actinomycetota</taxon>
        <taxon>Actinomycetes</taxon>
        <taxon>Propionibacteriales</taxon>
        <taxon>Propionibacteriaceae</taxon>
        <taxon>Propionibacterium</taxon>
    </lineage>
</organism>
<accession>A0A1H9PSN6</accession>
<evidence type="ECO:0000313" key="2">
    <source>
        <dbReference type="Proteomes" id="UP000198815"/>
    </source>
</evidence>
<dbReference type="RefSeq" id="WP_245725651.1">
    <property type="nucleotide sequence ID" value="NZ_FOGZ01000001.1"/>
</dbReference>
<evidence type="ECO:0000313" key="1">
    <source>
        <dbReference type="EMBL" id="SER50825.1"/>
    </source>
</evidence>
<protein>
    <submittedName>
        <fullName evidence="1">Uncharacterized protein</fullName>
    </submittedName>
</protein>
<dbReference type="Pfam" id="PF18963">
    <property type="entry name" value="DUF5703"/>
    <property type="match status" value="1"/>
</dbReference>
<dbReference type="STRING" id="64702.SAMN05443377_101223"/>
<dbReference type="InterPro" id="IPR043758">
    <property type="entry name" value="DUF5703"/>
</dbReference>
<reference evidence="1 2" key="1">
    <citation type="submission" date="2016-10" db="EMBL/GenBank/DDBJ databases">
        <authorList>
            <person name="de Groot N.N."/>
        </authorList>
    </citation>
    <scope>NUCLEOTIDE SEQUENCE [LARGE SCALE GENOMIC DNA]</scope>
    <source>
        <strain evidence="1 2">DSM 16859</strain>
    </source>
</reference>
<gene>
    <name evidence="1" type="ORF">SAMN05443377_101223</name>
</gene>
<sequence length="83" mass="10141">MDFQPTLYIASSELTRQLRAGVEFEVQKIKLPRWVSRNQVRRLLTEQAQHDDWELSRVRRYRDGSREIWLRRKIIRARLTVFA</sequence>
<keyword evidence="2" id="KW-1185">Reference proteome</keyword>
<dbReference type="Proteomes" id="UP000198815">
    <property type="component" value="Unassembled WGS sequence"/>
</dbReference>
<dbReference type="AlphaFoldDB" id="A0A1H9PSN6"/>
<proteinExistence type="predicted"/>